<name>A0A4U7AYA0_9PEZI</name>
<accession>A0A4U7AYA0</accession>
<dbReference type="EMBL" id="PTQR01000076">
    <property type="protein sequence ID" value="TKX21871.1"/>
    <property type="molecule type" value="Genomic_DNA"/>
</dbReference>
<reference evidence="1 2" key="1">
    <citation type="submission" date="2018-02" db="EMBL/GenBank/DDBJ databases">
        <title>Draft genome sequences of Elsinoe sp., causing black scab on jojoba.</title>
        <authorList>
            <person name="Stodart B."/>
            <person name="Jeffress S."/>
            <person name="Ash G."/>
            <person name="Arun Chinnappa K."/>
        </authorList>
    </citation>
    <scope>NUCLEOTIDE SEQUENCE [LARGE SCALE GENOMIC DNA]</scope>
    <source>
        <strain evidence="1 2">Hillstone_2</strain>
    </source>
</reference>
<dbReference type="Proteomes" id="UP000308133">
    <property type="component" value="Unassembled WGS sequence"/>
</dbReference>
<evidence type="ECO:0000313" key="2">
    <source>
        <dbReference type="Proteomes" id="UP000308133"/>
    </source>
</evidence>
<organism evidence="1 2">
    <name type="scientific">Elsinoe australis</name>
    <dbReference type="NCBI Taxonomy" id="40998"/>
    <lineage>
        <taxon>Eukaryota</taxon>
        <taxon>Fungi</taxon>
        <taxon>Dikarya</taxon>
        <taxon>Ascomycota</taxon>
        <taxon>Pezizomycotina</taxon>
        <taxon>Dothideomycetes</taxon>
        <taxon>Dothideomycetidae</taxon>
        <taxon>Myriangiales</taxon>
        <taxon>Elsinoaceae</taxon>
        <taxon>Elsinoe</taxon>
    </lineage>
</organism>
<comment type="caution">
    <text evidence="1">The sequence shown here is derived from an EMBL/GenBank/DDBJ whole genome shotgun (WGS) entry which is preliminary data.</text>
</comment>
<gene>
    <name evidence="1" type="ORF">C1H76_5922</name>
</gene>
<protein>
    <submittedName>
        <fullName evidence="1">Uncharacterized protein</fullName>
    </submittedName>
</protein>
<evidence type="ECO:0000313" key="1">
    <source>
        <dbReference type="EMBL" id="TKX21871.1"/>
    </source>
</evidence>
<dbReference type="AlphaFoldDB" id="A0A4U7AYA0"/>
<sequence>MAALLQRSRQALDMQNLSSAWNRKKNLGVALEFAIVQGL</sequence>
<proteinExistence type="predicted"/>